<evidence type="ECO:0000313" key="2">
    <source>
        <dbReference type="EMBL" id="TFD33480.1"/>
    </source>
</evidence>
<comment type="caution">
    <text evidence="2">The sequence shown here is derived from an EMBL/GenBank/DDBJ whole genome shotgun (WGS) entry which is preliminary data.</text>
</comment>
<dbReference type="InterPro" id="IPR012318">
    <property type="entry name" value="HTH_CRP"/>
</dbReference>
<reference evidence="2 3" key="1">
    <citation type="submission" date="2019-03" db="EMBL/GenBank/DDBJ databases">
        <title>Genomics of glacier-inhabiting Cryobacterium strains.</title>
        <authorList>
            <person name="Liu Q."/>
            <person name="Xin Y.-H."/>
        </authorList>
    </citation>
    <scope>NUCLEOTIDE SEQUENCE [LARGE SCALE GENOMIC DNA]</scope>
    <source>
        <strain evidence="2 3">TMT1-51</strain>
    </source>
</reference>
<dbReference type="SUPFAM" id="SSF46785">
    <property type="entry name" value="Winged helix' DNA-binding domain"/>
    <property type="match status" value="1"/>
</dbReference>
<organism evidence="2 3">
    <name type="scientific">Cryobacterium cryoconiti</name>
    <dbReference type="NCBI Taxonomy" id="1259239"/>
    <lineage>
        <taxon>Bacteria</taxon>
        <taxon>Bacillati</taxon>
        <taxon>Actinomycetota</taxon>
        <taxon>Actinomycetes</taxon>
        <taxon>Micrococcales</taxon>
        <taxon>Microbacteriaceae</taxon>
        <taxon>Cryobacterium</taxon>
    </lineage>
</organism>
<dbReference type="Pfam" id="PF13545">
    <property type="entry name" value="HTH_Crp_2"/>
    <property type="match status" value="1"/>
</dbReference>
<dbReference type="EMBL" id="SOHA01000005">
    <property type="protein sequence ID" value="TFD33480.1"/>
    <property type="molecule type" value="Genomic_DNA"/>
</dbReference>
<dbReference type="AlphaFoldDB" id="A0A4Y8K0M1"/>
<gene>
    <name evidence="2" type="ORF">E3T49_02730</name>
</gene>
<dbReference type="PROSITE" id="PS51063">
    <property type="entry name" value="HTH_CRP_2"/>
    <property type="match status" value="1"/>
</dbReference>
<dbReference type="Gene3D" id="1.10.10.10">
    <property type="entry name" value="Winged helix-like DNA-binding domain superfamily/Winged helix DNA-binding domain"/>
    <property type="match status" value="1"/>
</dbReference>
<accession>A0A4Y8K0M1</accession>
<keyword evidence="3" id="KW-1185">Reference proteome</keyword>
<feature type="domain" description="HTH crp-type" evidence="1">
    <location>
        <begin position="1"/>
        <end position="44"/>
    </location>
</feature>
<name>A0A4Y8K0M1_9MICO</name>
<evidence type="ECO:0000259" key="1">
    <source>
        <dbReference type="PROSITE" id="PS51063"/>
    </source>
</evidence>
<dbReference type="OrthoDB" id="9812325at2"/>
<proteinExistence type="predicted"/>
<dbReference type="GO" id="GO:0006355">
    <property type="term" value="P:regulation of DNA-templated transcription"/>
    <property type="evidence" value="ECO:0007669"/>
    <property type="project" value="InterPro"/>
</dbReference>
<dbReference type="GO" id="GO:0003677">
    <property type="term" value="F:DNA binding"/>
    <property type="evidence" value="ECO:0007669"/>
    <property type="project" value="InterPro"/>
</dbReference>
<dbReference type="InterPro" id="IPR036390">
    <property type="entry name" value="WH_DNA-bd_sf"/>
</dbReference>
<dbReference type="InterPro" id="IPR036388">
    <property type="entry name" value="WH-like_DNA-bd_sf"/>
</dbReference>
<dbReference type="Proteomes" id="UP000297472">
    <property type="component" value="Unassembled WGS sequence"/>
</dbReference>
<sequence length="54" mass="5836">MGVHEQLAGLLGATREATSKTMADFTARNLIRQGRGRIVIQDASALRVVARRTA</sequence>
<protein>
    <submittedName>
        <fullName evidence="2">Helix-turn-helix domain-containing protein</fullName>
    </submittedName>
</protein>
<evidence type="ECO:0000313" key="3">
    <source>
        <dbReference type="Proteomes" id="UP000297472"/>
    </source>
</evidence>